<reference evidence="2" key="1">
    <citation type="submission" date="2020-10" db="EMBL/GenBank/DDBJ databases">
        <authorList>
            <person name="Gilroy R."/>
        </authorList>
    </citation>
    <scope>NUCLEOTIDE SEQUENCE</scope>
    <source>
        <strain evidence="2">ChiHjej10B9-9673</strain>
    </source>
</reference>
<dbReference type="Pfam" id="PF06898">
    <property type="entry name" value="YqfD"/>
    <property type="match status" value="1"/>
</dbReference>
<keyword evidence="1" id="KW-0812">Transmembrane</keyword>
<keyword evidence="1" id="KW-0472">Membrane</keyword>
<gene>
    <name evidence="2" type="ORF">IAC18_04890</name>
</gene>
<feature type="transmembrane region" description="Helical" evidence="1">
    <location>
        <begin position="78"/>
        <end position="98"/>
    </location>
</feature>
<evidence type="ECO:0000313" key="3">
    <source>
        <dbReference type="Proteomes" id="UP000824001"/>
    </source>
</evidence>
<dbReference type="InterPro" id="IPR010690">
    <property type="entry name" value="YqfD"/>
</dbReference>
<evidence type="ECO:0000256" key="1">
    <source>
        <dbReference type="SAM" id="Phobius"/>
    </source>
</evidence>
<reference evidence="2" key="2">
    <citation type="journal article" date="2021" name="PeerJ">
        <title>Extensive microbial diversity within the chicken gut microbiome revealed by metagenomics and culture.</title>
        <authorList>
            <person name="Gilroy R."/>
            <person name="Ravi A."/>
            <person name="Getino M."/>
            <person name="Pursley I."/>
            <person name="Horton D.L."/>
            <person name="Alikhan N.F."/>
            <person name="Baker D."/>
            <person name="Gharbi K."/>
            <person name="Hall N."/>
            <person name="Watson M."/>
            <person name="Adriaenssens E.M."/>
            <person name="Foster-Nyarko E."/>
            <person name="Jarju S."/>
            <person name="Secka A."/>
            <person name="Antonio M."/>
            <person name="Oren A."/>
            <person name="Chaudhuri R.R."/>
            <person name="La Ragione R."/>
            <person name="Hildebrand F."/>
            <person name="Pallen M.J."/>
        </authorList>
    </citation>
    <scope>NUCLEOTIDE SEQUENCE</scope>
    <source>
        <strain evidence="2">ChiHjej10B9-9673</strain>
    </source>
</reference>
<name>A0A9D1FE55_9FIRM</name>
<dbReference type="Proteomes" id="UP000824001">
    <property type="component" value="Unassembled WGS sequence"/>
</dbReference>
<organism evidence="2 3">
    <name type="scientific">Candidatus Scatomorpha merdipullorum</name>
    <dbReference type="NCBI Taxonomy" id="2840927"/>
    <lineage>
        <taxon>Bacteria</taxon>
        <taxon>Bacillati</taxon>
        <taxon>Bacillota</taxon>
        <taxon>Clostridia</taxon>
        <taxon>Eubacteriales</taxon>
        <taxon>Candidatus Scatomorpha</taxon>
    </lineage>
</organism>
<dbReference type="AlphaFoldDB" id="A0A9D1FE55"/>
<proteinExistence type="predicted"/>
<dbReference type="EMBL" id="DVJK01000136">
    <property type="protein sequence ID" value="HIS66881.1"/>
    <property type="molecule type" value="Genomic_DNA"/>
</dbReference>
<sequence>MCVRISGARPAEGLNALTRAGIAWWGCSAVDDFTMKVYINQKDLRAAGAAAARSQCALEALRERGVPAAGRRLRRRTALLCSAAVCFALLAASTLFVWDIEVTGCESVSEGEILRALADCGVESGSFWPAWDADAVKNHVILAVPELSWVGVSVAGSRAEVRVRERTEPPETASDGAPGSVAARATGIIERMEVFEGRPVAAVGDAVAEGETLVSGEMTSETGPTRYVRASAMVTARTFVELTAAAPLEYTALAQRDTHTRWALIFCGRRFNFFAGSSQTPPGCGKITTEYPLAVEGVFSLPVTLVRERVTEYALSPAREDDDALAEELKAELLARLGHRLGEDGEALGVNFSVSESGGLLYVTLRAECRENIAEFAPAQ</sequence>
<comment type="caution">
    <text evidence="2">The sequence shown here is derived from an EMBL/GenBank/DDBJ whole genome shotgun (WGS) entry which is preliminary data.</text>
</comment>
<evidence type="ECO:0000313" key="2">
    <source>
        <dbReference type="EMBL" id="HIS66881.1"/>
    </source>
</evidence>
<protein>
    <submittedName>
        <fullName evidence="2">Sporulation protein YqfD</fullName>
    </submittedName>
</protein>
<keyword evidence="1" id="KW-1133">Transmembrane helix</keyword>
<accession>A0A9D1FE55</accession>